<dbReference type="InterPro" id="IPR036953">
    <property type="entry name" value="GreA/GreB_C_sf"/>
</dbReference>
<dbReference type="SUPFAM" id="SSF54534">
    <property type="entry name" value="FKBP-like"/>
    <property type="match status" value="1"/>
</dbReference>
<dbReference type="PROSITE" id="PS00830">
    <property type="entry name" value="GREAB_2"/>
    <property type="match status" value="1"/>
</dbReference>
<dbReference type="Pfam" id="PF01272">
    <property type="entry name" value="GreA_GreB"/>
    <property type="match status" value="1"/>
</dbReference>
<evidence type="ECO:0000256" key="1">
    <source>
        <dbReference type="ARBA" id="ARBA00008213"/>
    </source>
</evidence>
<evidence type="ECO:0000256" key="5">
    <source>
        <dbReference type="ARBA" id="ARBA00023163"/>
    </source>
</evidence>
<dbReference type="InterPro" id="IPR028624">
    <property type="entry name" value="Tscrpt_elong_fac_GreA/B"/>
</dbReference>
<dbReference type="PANTHER" id="PTHR30437">
    <property type="entry name" value="TRANSCRIPTION ELONGATION FACTOR GREA"/>
    <property type="match status" value="1"/>
</dbReference>
<dbReference type="Proteomes" id="UP000283095">
    <property type="component" value="Chromosome"/>
</dbReference>
<dbReference type="NCBIfam" id="NF001263">
    <property type="entry name" value="PRK00226.1-4"/>
    <property type="match status" value="1"/>
</dbReference>
<dbReference type="FunFam" id="1.10.287.180:FF:000001">
    <property type="entry name" value="Transcription elongation factor GreA"/>
    <property type="match status" value="1"/>
</dbReference>
<evidence type="ECO:0000256" key="2">
    <source>
        <dbReference type="ARBA" id="ARBA00013729"/>
    </source>
</evidence>
<dbReference type="InterPro" id="IPR018151">
    <property type="entry name" value="TF_GreA/GreB_CS"/>
</dbReference>
<dbReference type="KEGG" id="pasa:BAOM_3890"/>
<evidence type="ECO:0000256" key="6">
    <source>
        <dbReference type="ARBA" id="ARBA00024916"/>
    </source>
</evidence>
<keyword evidence="5 8" id="KW-0804">Transcription</keyword>
<dbReference type="EMBL" id="CP026095">
    <property type="protein sequence ID" value="AZV44499.1"/>
    <property type="molecule type" value="Genomic_DNA"/>
</dbReference>
<keyword evidence="10" id="KW-0648">Protein biosynthesis</keyword>
<dbReference type="RefSeq" id="WP_127761456.1">
    <property type="nucleotide sequence ID" value="NZ_CP026095.1"/>
</dbReference>
<proteinExistence type="inferred from homology"/>
<dbReference type="FunFam" id="3.10.50.30:FF:000001">
    <property type="entry name" value="Transcription elongation factor GreA"/>
    <property type="match status" value="1"/>
</dbReference>
<keyword evidence="10" id="KW-0251">Elongation factor</keyword>
<dbReference type="InterPro" id="IPR036805">
    <property type="entry name" value="Tscrpt_elong_fac_GreA/B_N_sf"/>
</dbReference>
<dbReference type="Pfam" id="PF03449">
    <property type="entry name" value="GreA_GreB_N"/>
    <property type="match status" value="1"/>
</dbReference>
<comment type="similarity">
    <text evidence="1 8 9">Belongs to the GreA/GreB family.</text>
</comment>
<evidence type="ECO:0000313" key="10">
    <source>
        <dbReference type="EMBL" id="AZV44499.1"/>
    </source>
</evidence>
<dbReference type="NCBIfam" id="TIGR01462">
    <property type="entry name" value="greA"/>
    <property type="match status" value="1"/>
</dbReference>
<dbReference type="PROSITE" id="PS00829">
    <property type="entry name" value="GREAB_1"/>
    <property type="match status" value="1"/>
</dbReference>
<evidence type="ECO:0000256" key="8">
    <source>
        <dbReference type="HAMAP-Rule" id="MF_00105"/>
    </source>
</evidence>
<dbReference type="NCBIfam" id="NF001261">
    <property type="entry name" value="PRK00226.1-2"/>
    <property type="match status" value="1"/>
</dbReference>
<dbReference type="Gene3D" id="1.10.287.180">
    <property type="entry name" value="Transcription elongation factor, GreA/GreB, N-terminal domain"/>
    <property type="match status" value="1"/>
</dbReference>
<name>A0A3T0KVY2_9BACI</name>
<dbReference type="SUPFAM" id="SSF46557">
    <property type="entry name" value="GreA transcript cleavage protein, N-terminal domain"/>
    <property type="match status" value="1"/>
</dbReference>
<dbReference type="HAMAP" id="MF_00105">
    <property type="entry name" value="GreA_GreB"/>
    <property type="match status" value="1"/>
</dbReference>
<dbReference type="InterPro" id="IPR022691">
    <property type="entry name" value="Tscrpt_elong_fac_GreA/B_N"/>
</dbReference>
<dbReference type="GO" id="GO:0006354">
    <property type="term" value="P:DNA-templated transcription elongation"/>
    <property type="evidence" value="ECO:0007669"/>
    <property type="project" value="TreeGrafter"/>
</dbReference>
<dbReference type="InterPro" id="IPR023459">
    <property type="entry name" value="Tscrpt_elong_fac_GreA/B_fam"/>
</dbReference>
<dbReference type="OrthoDB" id="9808774at2"/>
<keyword evidence="3 8" id="KW-0805">Transcription regulation</keyword>
<dbReference type="InterPro" id="IPR001437">
    <property type="entry name" value="Tscrpt_elong_fac_GreA/B_C"/>
</dbReference>
<evidence type="ECO:0000256" key="7">
    <source>
        <dbReference type="ARBA" id="ARBA00030776"/>
    </source>
</evidence>
<evidence type="ECO:0000256" key="3">
    <source>
        <dbReference type="ARBA" id="ARBA00023015"/>
    </source>
</evidence>
<dbReference type="Gene3D" id="3.10.50.30">
    <property type="entry name" value="Transcription elongation factor, GreA/GreB, C-terminal domain"/>
    <property type="match status" value="1"/>
</dbReference>
<dbReference type="GO" id="GO:0003746">
    <property type="term" value="F:translation elongation factor activity"/>
    <property type="evidence" value="ECO:0007669"/>
    <property type="project" value="UniProtKB-KW"/>
</dbReference>
<evidence type="ECO:0000256" key="9">
    <source>
        <dbReference type="RuleBase" id="RU000556"/>
    </source>
</evidence>
<dbReference type="GO" id="GO:0003677">
    <property type="term" value="F:DNA binding"/>
    <property type="evidence" value="ECO:0007669"/>
    <property type="project" value="UniProtKB-UniRule"/>
</dbReference>
<dbReference type="GO" id="GO:0070063">
    <property type="term" value="F:RNA polymerase binding"/>
    <property type="evidence" value="ECO:0007669"/>
    <property type="project" value="InterPro"/>
</dbReference>
<protein>
    <recommendedName>
        <fullName evidence="2 8">Transcription elongation factor GreA</fullName>
    </recommendedName>
    <alternativeName>
        <fullName evidence="7 8">Transcript cleavage factor GreA</fullName>
    </alternativeName>
</protein>
<accession>A0A3T0KVY2</accession>
<dbReference type="GO" id="GO:0032784">
    <property type="term" value="P:regulation of DNA-templated transcription elongation"/>
    <property type="evidence" value="ECO:0007669"/>
    <property type="project" value="UniProtKB-UniRule"/>
</dbReference>
<comment type="function">
    <text evidence="6 8 9">Necessary for efficient RNA polymerase transcription elongation past template-encoded arresting sites. The arresting sites in DNA have the property of trapping a certain fraction of elongating RNA polymerases that pass through, resulting in locked ternary complexes. Cleavage of the nascent transcript by cleavage factors such as GreA or GreB allows the resumption of elongation from the new 3'terminus. GreA releases sequences of 2 to 3 nucleotides.</text>
</comment>
<evidence type="ECO:0000256" key="4">
    <source>
        <dbReference type="ARBA" id="ARBA00023125"/>
    </source>
</evidence>
<evidence type="ECO:0000313" key="11">
    <source>
        <dbReference type="Proteomes" id="UP000283095"/>
    </source>
</evidence>
<sequence>MAIEKVFPMTKEGKEKLEQELEQLKTVKRKEVVERIKIARSFGDLSENSEYDSAKDEQAFVEGRITTLENMIRNAKIIEESDLDSDTVSLGKSVTFIELPDGDEETYTIVGSAEADPFEGKISNDSPIAQSLIGKKVGDQVTVQTPGGEMQVKITSIQ</sequence>
<reference evidence="10 11" key="1">
    <citation type="submission" date="2018-01" db="EMBL/GenBank/DDBJ databases">
        <title>Bacillus asahii Genome sequencing and assembly.</title>
        <authorList>
            <person name="Jiang H."/>
            <person name="Feng Y."/>
            <person name="Zhao F."/>
            <person name="Lin X."/>
        </authorList>
    </citation>
    <scope>NUCLEOTIDE SEQUENCE [LARGE SCALE GENOMIC DNA]</scope>
    <source>
        <strain evidence="10 11">OM18</strain>
    </source>
</reference>
<gene>
    <name evidence="8 10" type="primary">greA</name>
    <name evidence="10" type="ORF">BAOM_3890</name>
</gene>
<keyword evidence="4 8" id="KW-0238">DNA-binding</keyword>
<dbReference type="InterPro" id="IPR006359">
    <property type="entry name" value="Tscrpt_elong_fac_GreA"/>
</dbReference>
<dbReference type="PANTHER" id="PTHR30437:SF4">
    <property type="entry name" value="TRANSCRIPTION ELONGATION FACTOR GREA"/>
    <property type="match status" value="1"/>
</dbReference>
<dbReference type="PIRSF" id="PIRSF006092">
    <property type="entry name" value="GreA_GreB"/>
    <property type="match status" value="1"/>
</dbReference>
<dbReference type="AlphaFoldDB" id="A0A3T0KVY2"/>
<organism evidence="10 11">
    <name type="scientific">Peribacillus asahii</name>
    <dbReference type="NCBI Taxonomy" id="228899"/>
    <lineage>
        <taxon>Bacteria</taxon>
        <taxon>Bacillati</taxon>
        <taxon>Bacillota</taxon>
        <taxon>Bacilli</taxon>
        <taxon>Bacillales</taxon>
        <taxon>Bacillaceae</taxon>
        <taxon>Peribacillus</taxon>
    </lineage>
</organism>